<name>A0A9W7XFL0_9FUNG</name>
<dbReference type="SUPFAM" id="SSF52540">
    <property type="entry name" value="P-loop containing nucleoside triphosphate hydrolases"/>
    <property type="match status" value="1"/>
</dbReference>
<dbReference type="PANTHER" id="PTHR24223:SF330">
    <property type="entry name" value="ATP-BINDING CASSETTE SUB-FAMILY C MEMBER 10"/>
    <property type="match status" value="1"/>
</dbReference>
<dbReference type="InterPro" id="IPR027417">
    <property type="entry name" value="P-loop_NTPase"/>
</dbReference>
<protein>
    <recommendedName>
        <fullName evidence="3">ABC transporter domain-containing protein</fullName>
    </recommendedName>
</protein>
<dbReference type="AlphaFoldDB" id="A0A9W7XFL0"/>
<dbReference type="InterPro" id="IPR003439">
    <property type="entry name" value="ABC_transporter-like_ATP-bd"/>
</dbReference>
<evidence type="ECO:0000256" key="2">
    <source>
        <dbReference type="ARBA" id="ARBA00022840"/>
    </source>
</evidence>
<organism evidence="4 5">
    <name type="scientific">Coemansia asiatica</name>
    <dbReference type="NCBI Taxonomy" id="1052880"/>
    <lineage>
        <taxon>Eukaryota</taxon>
        <taxon>Fungi</taxon>
        <taxon>Fungi incertae sedis</taxon>
        <taxon>Zoopagomycota</taxon>
        <taxon>Kickxellomycotina</taxon>
        <taxon>Kickxellomycetes</taxon>
        <taxon>Kickxellales</taxon>
        <taxon>Kickxellaceae</taxon>
        <taxon>Coemansia</taxon>
    </lineage>
</organism>
<gene>
    <name evidence="4" type="ORF">LPJ64_006284</name>
</gene>
<dbReference type="Pfam" id="PF00005">
    <property type="entry name" value="ABC_tran"/>
    <property type="match status" value="1"/>
</dbReference>
<accession>A0A9W7XFL0</accession>
<feature type="non-terminal residue" evidence="4">
    <location>
        <position position="1"/>
    </location>
</feature>
<dbReference type="Proteomes" id="UP001145021">
    <property type="component" value="Unassembled WGS sequence"/>
</dbReference>
<dbReference type="EMBL" id="JANBOH010000635">
    <property type="protein sequence ID" value="KAJ1641789.1"/>
    <property type="molecule type" value="Genomic_DNA"/>
</dbReference>
<dbReference type="GO" id="GO:0016020">
    <property type="term" value="C:membrane"/>
    <property type="evidence" value="ECO:0007669"/>
    <property type="project" value="TreeGrafter"/>
</dbReference>
<comment type="caution">
    <text evidence="4">The sequence shown here is derived from an EMBL/GenBank/DDBJ whole genome shotgun (WGS) entry which is preliminary data.</text>
</comment>
<proteinExistence type="predicted"/>
<evidence type="ECO:0000256" key="1">
    <source>
        <dbReference type="ARBA" id="ARBA00022741"/>
    </source>
</evidence>
<evidence type="ECO:0000313" key="5">
    <source>
        <dbReference type="Proteomes" id="UP001145021"/>
    </source>
</evidence>
<dbReference type="Gene3D" id="3.40.50.300">
    <property type="entry name" value="P-loop containing nucleotide triphosphate hydrolases"/>
    <property type="match status" value="1"/>
</dbReference>
<feature type="domain" description="ABC transporter" evidence="3">
    <location>
        <begin position="175"/>
        <end position="293"/>
    </location>
</feature>
<dbReference type="GO" id="GO:0016887">
    <property type="term" value="F:ATP hydrolysis activity"/>
    <property type="evidence" value="ECO:0007669"/>
    <property type="project" value="InterPro"/>
</dbReference>
<dbReference type="InterPro" id="IPR050173">
    <property type="entry name" value="ABC_transporter_C-like"/>
</dbReference>
<dbReference type="GO" id="GO:0042626">
    <property type="term" value="F:ATPase-coupled transmembrane transporter activity"/>
    <property type="evidence" value="ECO:0007669"/>
    <property type="project" value="TreeGrafter"/>
</dbReference>
<evidence type="ECO:0000259" key="3">
    <source>
        <dbReference type="Pfam" id="PF00005"/>
    </source>
</evidence>
<keyword evidence="5" id="KW-1185">Reference proteome</keyword>
<dbReference type="PANTHER" id="PTHR24223">
    <property type="entry name" value="ATP-BINDING CASSETTE SUB-FAMILY C"/>
    <property type="match status" value="1"/>
</dbReference>
<evidence type="ECO:0000313" key="4">
    <source>
        <dbReference type="EMBL" id="KAJ1641789.1"/>
    </source>
</evidence>
<reference evidence="4" key="1">
    <citation type="submission" date="2022-07" db="EMBL/GenBank/DDBJ databases">
        <title>Phylogenomic reconstructions and comparative analyses of Kickxellomycotina fungi.</title>
        <authorList>
            <person name="Reynolds N.K."/>
            <person name="Stajich J.E."/>
            <person name="Barry K."/>
            <person name="Grigoriev I.V."/>
            <person name="Crous P."/>
            <person name="Smith M.E."/>
        </authorList>
    </citation>
    <scope>NUCLEOTIDE SEQUENCE</scope>
    <source>
        <strain evidence="4">NBRC 105413</strain>
    </source>
</reference>
<keyword evidence="2" id="KW-0067">ATP-binding</keyword>
<keyword evidence="1" id="KW-0547">Nucleotide-binding</keyword>
<sequence length="293" mass="32443">MSSAAMAAVAHIYLTWKFLSPDIKKDMDFFVKDVCAYKGVLIARLFRQRKLVADDFRDSQFEAEFSQEVENTHFDPSKNAALTIFCVIDIPGHISSYMDVALLMDSVDSLIGFIDSFSGFRTALEGFRKSMRFFETRLVIDRSQFIRHTHRVLANKTIVQLDDCVFSRGTDKFTLDPITISVKSGDFVTVVGRIGSGKSSFLSGLCGDVPITSGKGCISGQIGYVSQKPLVMNDTFRENVLMGKEFNKELFWKVVEASALTEDVQHFPAGDLTEIGSNGINLSGGQIARLALA</sequence>
<dbReference type="GO" id="GO:0005524">
    <property type="term" value="F:ATP binding"/>
    <property type="evidence" value="ECO:0007669"/>
    <property type="project" value="UniProtKB-KW"/>
</dbReference>